<dbReference type="PIRSF" id="PIRSF017888">
    <property type="entry name" value="CPSF-25"/>
    <property type="match status" value="1"/>
</dbReference>
<evidence type="ECO:0000313" key="9">
    <source>
        <dbReference type="Proteomes" id="UP001341840"/>
    </source>
</evidence>
<protein>
    <recommendedName>
        <fullName evidence="3">Cleavage and polyadenylation specificity factor subunit 5</fullName>
    </recommendedName>
</protein>
<dbReference type="Pfam" id="PF13869">
    <property type="entry name" value="NUDIX_2"/>
    <property type="match status" value="1"/>
</dbReference>
<reference evidence="8 9" key="1">
    <citation type="journal article" date="2023" name="Plants (Basel)">
        <title>Bridging the Gap: Combining Genomics and Transcriptomics Approaches to Understand Stylosanthes scabra, an Orphan Legume from the Brazilian Caatinga.</title>
        <authorList>
            <person name="Ferreira-Neto J.R.C."/>
            <person name="da Silva M.D."/>
            <person name="Binneck E."/>
            <person name="de Melo N.F."/>
            <person name="da Silva R.H."/>
            <person name="de Melo A.L.T.M."/>
            <person name="Pandolfi V."/>
            <person name="Bustamante F.O."/>
            <person name="Brasileiro-Vidal A.C."/>
            <person name="Benko-Iseppon A.M."/>
        </authorList>
    </citation>
    <scope>NUCLEOTIDE SEQUENCE [LARGE SCALE GENOMIC DNA]</scope>
    <source>
        <tissue evidence="8">Leaves</tissue>
    </source>
</reference>
<dbReference type="EMBL" id="JASCZI010006382">
    <property type="protein sequence ID" value="MED6117508.1"/>
    <property type="molecule type" value="Genomic_DNA"/>
</dbReference>
<dbReference type="CDD" id="cd18871">
    <property type="entry name" value="NUDIX_Cfim25_Nudt21"/>
    <property type="match status" value="1"/>
</dbReference>
<evidence type="ECO:0000313" key="8">
    <source>
        <dbReference type="EMBL" id="MED6117508.1"/>
    </source>
</evidence>
<comment type="subcellular location">
    <subcellularLocation>
        <location evidence="1">Nucleus</location>
    </subcellularLocation>
</comment>
<accession>A0ABU6R139</accession>
<dbReference type="SUPFAM" id="SSF55811">
    <property type="entry name" value="Nudix"/>
    <property type="match status" value="1"/>
</dbReference>
<name>A0ABU6R139_9FABA</name>
<gene>
    <name evidence="8" type="primary">CFIS2_6</name>
    <name evidence="8" type="ORF">PIB30_110610</name>
</gene>
<keyword evidence="9" id="KW-1185">Reference proteome</keyword>
<evidence type="ECO:0000256" key="6">
    <source>
        <dbReference type="ARBA" id="ARBA00023242"/>
    </source>
</evidence>
<evidence type="ECO:0000259" key="7">
    <source>
        <dbReference type="PROSITE" id="PS51462"/>
    </source>
</evidence>
<evidence type="ECO:0000256" key="5">
    <source>
        <dbReference type="ARBA" id="ARBA00022884"/>
    </source>
</evidence>
<evidence type="ECO:0000256" key="4">
    <source>
        <dbReference type="ARBA" id="ARBA00022664"/>
    </source>
</evidence>
<sequence length="162" mass="18985">YMKYGMRTTVEGILVVYERNHPHLLLLQIIGSTFYKLPGGRLKPGENEIEGLKRKLTSKLGSNYPELVPDWKIGERVATWWRPNFEDVMYPYCPPHITKPKERKMIYMVHLSENERIVVPENIQLVAVPLFELYDNVQNYGAVLSSIPQQLSRFELRRIINN</sequence>
<keyword evidence="5" id="KW-0694">RNA-binding</keyword>
<dbReference type="InterPro" id="IPR015797">
    <property type="entry name" value="NUDIX_hydrolase-like_dom_sf"/>
</dbReference>
<proteinExistence type="inferred from homology"/>
<dbReference type="Gene3D" id="3.90.79.10">
    <property type="entry name" value="Nucleoside Triphosphate Pyrophosphohydrolase"/>
    <property type="match status" value="1"/>
</dbReference>
<dbReference type="InterPro" id="IPR016706">
    <property type="entry name" value="Cleav_polyA_spec_factor_su5"/>
</dbReference>
<evidence type="ECO:0000256" key="3">
    <source>
        <dbReference type="ARBA" id="ARBA00016266"/>
    </source>
</evidence>
<feature type="non-terminal residue" evidence="8">
    <location>
        <position position="1"/>
    </location>
</feature>
<dbReference type="Proteomes" id="UP001341840">
    <property type="component" value="Unassembled WGS sequence"/>
</dbReference>
<comment type="caution">
    <text evidence="8">The sequence shown here is derived from an EMBL/GenBank/DDBJ whole genome shotgun (WGS) entry which is preliminary data.</text>
</comment>
<evidence type="ECO:0000256" key="2">
    <source>
        <dbReference type="ARBA" id="ARBA00009710"/>
    </source>
</evidence>
<organism evidence="8 9">
    <name type="scientific">Stylosanthes scabra</name>
    <dbReference type="NCBI Taxonomy" id="79078"/>
    <lineage>
        <taxon>Eukaryota</taxon>
        <taxon>Viridiplantae</taxon>
        <taxon>Streptophyta</taxon>
        <taxon>Embryophyta</taxon>
        <taxon>Tracheophyta</taxon>
        <taxon>Spermatophyta</taxon>
        <taxon>Magnoliopsida</taxon>
        <taxon>eudicotyledons</taxon>
        <taxon>Gunneridae</taxon>
        <taxon>Pentapetalae</taxon>
        <taxon>rosids</taxon>
        <taxon>fabids</taxon>
        <taxon>Fabales</taxon>
        <taxon>Fabaceae</taxon>
        <taxon>Papilionoideae</taxon>
        <taxon>50 kb inversion clade</taxon>
        <taxon>dalbergioids sensu lato</taxon>
        <taxon>Dalbergieae</taxon>
        <taxon>Pterocarpus clade</taxon>
        <taxon>Stylosanthes</taxon>
    </lineage>
</organism>
<keyword evidence="4" id="KW-0507">mRNA processing</keyword>
<dbReference type="InterPro" id="IPR000086">
    <property type="entry name" value="NUDIX_hydrolase_dom"/>
</dbReference>
<keyword evidence="6" id="KW-0539">Nucleus</keyword>
<dbReference type="PANTHER" id="PTHR13047">
    <property type="entry name" value="PRE-MRNA CLEAVAGE FACTOR IM, 25KD SUBUNIT"/>
    <property type="match status" value="1"/>
</dbReference>
<feature type="domain" description="Nudix hydrolase" evidence="7">
    <location>
        <begin position="6"/>
        <end position="150"/>
    </location>
</feature>
<evidence type="ECO:0000256" key="1">
    <source>
        <dbReference type="ARBA" id="ARBA00004123"/>
    </source>
</evidence>
<comment type="similarity">
    <text evidence="2">Belongs to the Nudix hydrolase family. CPSF5 subfamily.</text>
</comment>
<dbReference type="PROSITE" id="PS51462">
    <property type="entry name" value="NUDIX"/>
    <property type="match status" value="1"/>
</dbReference>